<protein>
    <submittedName>
        <fullName evidence="2">Uncharacterized protein</fullName>
    </submittedName>
</protein>
<reference evidence="3" key="1">
    <citation type="journal article" date="2019" name="Int. J. Syst. Evol. Microbiol.">
        <title>The Global Catalogue of Microorganisms (GCM) 10K type strain sequencing project: providing services to taxonomists for standard genome sequencing and annotation.</title>
        <authorList>
            <consortium name="The Broad Institute Genomics Platform"/>
            <consortium name="The Broad Institute Genome Sequencing Center for Infectious Disease"/>
            <person name="Wu L."/>
            <person name="Ma J."/>
        </authorList>
    </citation>
    <scope>NUCLEOTIDE SEQUENCE [LARGE SCALE GENOMIC DNA]</scope>
    <source>
        <strain evidence="3">JCM 16374</strain>
    </source>
</reference>
<feature type="region of interest" description="Disordered" evidence="1">
    <location>
        <begin position="136"/>
        <end position="167"/>
    </location>
</feature>
<dbReference type="RefSeq" id="WP_344579654.1">
    <property type="nucleotide sequence ID" value="NZ_BAAARK010000017.1"/>
</dbReference>
<feature type="compositionally biased region" description="Pro residues" evidence="1">
    <location>
        <begin position="101"/>
        <end position="110"/>
    </location>
</feature>
<evidence type="ECO:0000256" key="1">
    <source>
        <dbReference type="SAM" id="MobiDB-lite"/>
    </source>
</evidence>
<accession>A0ABP6ER94</accession>
<feature type="compositionally biased region" description="Pro residues" evidence="1">
    <location>
        <begin position="144"/>
        <end position="166"/>
    </location>
</feature>
<proteinExistence type="predicted"/>
<name>A0ABP6ER94_9ACTN</name>
<feature type="region of interest" description="Disordered" evidence="1">
    <location>
        <begin position="99"/>
        <end position="119"/>
    </location>
</feature>
<evidence type="ECO:0000313" key="3">
    <source>
        <dbReference type="Proteomes" id="UP001500994"/>
    </source>
</evidence>
<sequence length="209" mass="22221">MEQGAADLGPELRQLYRAAGSPAVDTLVELSQGRLPVSHWPTPSTVRGWFHEGAAPASCAVLLVFVELLDGFARQASDGAHLPRSAQWWELLWYRTTRPQPAAPDGPDGPAPAAAGGGNVVEGHAQLLGPTVQAGAINGGVHLHPPPEPATAPPAPPAPVPPPRDPPVVIRVQRGTETIEFYDEGLARIWITSVLGQRHGEERRRDDGQ</sequence>
<gene>
    <name evidence="2" type="ORF">GCM10009864_49250</name>
</gene>
<dbReference type="EMBL" id="BAAARK010000017">
    <property type="protein sequence ID" value="GAA2672833.1"/>
    <property type="molecule type" value="Genomic_DNA"/>
</dbReference>
<dbReference type="Proteomes" id="UP001500994">
    <property type="component" value="Unassembled WGS sequence"/>
</dbReference>
<evidence type="ECO:0000313" key="2">
    <source>
        <dbReference type="EMBL" id="GAA2672833.1"/>
    </source>
</evidence>
<keyword evidence="3" id="KW-1185">Reference proteome</keyword>
<comment type="caution">
    <text evidence="2">The sequence shown here is derived from an EMBL/GenBank/DDBJ whole genome shotgun (WGS) entry which is preliminary data.</text>
</comment>
<organism evidence="2 3">
    <name type="scientific">Streptomyces lunalinharesii</name>
    <dbReference type="NCBI Taxonomy" id="333384"/>
    <lineage>
        <taxon>Bacteria</taxon>
        <taxon>Bacillati</taxon>
        <taxon>Actinomycetota</taxon>
        <taxon>Actinomycetes</taxon>
        <taxon>Kitasatosporales</taxon>
        <taxon>Streptomycetaceae</taxon>
        <taxon>Streptomyces</taxon>
    </lineage>
</organism>